<comment type="similarity">
    <text evidence="2">Belongs to the TMEM208 family.</text>
</comment>
<feature type="non-terminal residue" evidence="10">
    <location>
        <position position="169"/>
    </location>
</feature>
<feature type="transmembrane region" description="Helical" evidence="9">
    <location>
        <begin position="116"/>
        <end position="138"/>
    </location>
</feature>
<dbReference type="GO" id="GO:0006624">
    <property type="term" value="P:vacuolar protein processing"/>
    <property type="evidence" value="ECO:0007669"/>
    <property type="project" value="TreeGrafter"/>
</dbReference>
<evidence type="ECO:0000256" key="7">
    <source>
        <dbReference type="ARBA" id="ARBA00023136"/>
    </source>
</evidence>
<name>A0AA36CT83_9BILA</name>
<comment type="subcellular location">
    <subcellularLocation>
        <location evidence="1">Endoplasmic reticulum membrane</location>
        <topology evidence="1">Multi-pass membrane protein</topology>
    </subcellularLocation>
</comment>
<evidence type="ECO:0000256" key="4">
    <source>
        <dbReference type="ARBA" id="ARBA00022692"/>
    </source>
</evidence>
<dbReference type="PANTHER" id="PTHR13505">
    <property type="entry name" value="TRANSMEMBRANE PROTEIN 208"/>
    <property type="match status" value="1"/>
</dbReference>
<feature type="transmembrane region" description="Helical" evidence="9">
    <location>
        <begin position="23"/>
        <end position="43"/>
    </location>
</feature>
<sequence>MGKQGTKGQKEIYQENRATLQQYGLAALVSSGLYLVLGLVLWTVTTNEWVWWGVSAFIQLCAILLMRSMAKAALDERGHVLDAGLDLNDPSAFGEYCKDIIILTTIVQLLSLYTGYAHLILLAFPGYGGYMIIFKFLIPWATAPTEAPEGEDMDDRKGRKRDKIKYARR</sequence>
<protein>
    <recommendedName>
        <fullName evidence="3">Transmembrane protein 208</fullName>
    </recommendedName>
</protein>
<accession>A0AA36CT83</accession>
<dbReference type="AlphaFoldDB" id="A0AA36CT83"/>
<proteinExistence type="inferred from homology"/>
<evidence type="ECO:0000256" key="9">
    <source>
        <dbReference type="SAM" id="Phobius"/>
    </source>
</evidence>
<feature type="compositionally biased region" description="Basic residues" evidence="8">
    <location>
        <begin position="158"/>
        <end position="169"/>
    </location>
</feature>
<evidence type="ECO:0000313" key="10">
    <source>
        <dbReference type="EMBL" id="CAJ0574072.1"/>
    </source>
</evidence>
<dbReference type="Proteomes" id="UP001177023">
    <property type="component" value="Unassembled WGS sequence"/>
</dbReference>
<evidence type="ECO:0000313" key="11">
    <source>
        <dbReference type="Proteomes" id="UP001177023"/>
    </source>
</evidence>
<dbReference type="Pfam" id="PF05620">
    <property type="entry name" value="TMEM208_SND2"/>
    <property type="match status" value="1"/>
</dbReference>
<evidence type="ECO:0000256" key="2">
    <source>
        <dbReference type="ARBA" id="ARBA00009950"/>
    </source>
</evidence>
<organism evidence="10 11">
    <name type="scientific">Mesorhabditis spiculigera</name>
    <dbReference type="NCBI Taxonomy" id="96644"/>
    <lineage>
        <taxon>Eukaryota</taxon>
        <taxon>Metazoa</taxon>
        <taxon>Ecdysozoa</taxon>
        <taxon>Nematoda</taxon>
        <taxon>Chromadorea</taxon>
        <taxon>Rhabditida</taxon>
        <taxon>Rhabditina</taxon>
        <taxon>Rhabditomorpha</taxon>
        <taxon>Rhabditoidea</taxon>
        <taxon>Rhabditidae</taxon>
        <taxon>Mesorhabditinae</taxon>
        <taxon>Mesorhabditis</taxon>
    </lineage>
</organism>
<reference evidence="10" key="1">
    <citation type="submission" date="2023-06" db="EMBL/GenBank/DDBJ databases">
        <authorList>
            <person name="Delattre M."/>
        </authorList>
    </citation>
    <scope>NUCLEOTIDE SEQUENCE</scope>
    <source>
        <strain evidence="10">AF72</strain>
    </source>
</reference>
<keyword evidence="5" id="KW-0256">Endoplasmic reticulum</keyword>
<evidence type="ECO:0000256" key="6">
    <source>
        <dbReference type="ARBA" id="ARBA00022989"/>
    </source>
</evidence>
<evidence type="ECO:0000256" key="3">
    <source>
        <dbReference type="ARBA" id="ARBA00015033"/>
    </source>
</evidence>
<feature type="region of interest" description="Disordered" evidence="8">
    <location>
        <begin position="146"/>
        <end position="169"/>
    </location>
</feature>
<feature type="transmembrane region" description="Helical" evidence="9">
    <location>
        <begin position="49"/>
        <end position="67"/>
    </location>
</feature>
<keyword evidence="7 9" id="KW-0472">Membrane</keyword>
<keyword evidence="6 9" id="KW-1133">Transmembrane helix</keyword>
<keyword evidence="4 9" id="KW-0812">Transmembrane</keyword>
<gene>
    <name evidence="10" type="ORF">MSPICULIGERA_LOCUS12413</name>
</gene>
<dbReference type="GO" id="GO:0005789">
    <property type="term" value="C:endoplasmic reticulum membrane"/>
    <property type="evidence" value="ECO:0007669"/>
    <property type="project" value="UniProtKB-SubCell"/>
</dbReference>
<dbReference type="PANTHER" id="PTHR13505:SF7">
    <property type="entry name" value="TRANSMEMBRANE PROTEIN 208"/>
    <property type="match status" value="1"/>
</dbReference>
<evidence type="ECO:0000256" key="8">
    <source>
        <dbReference type="SAM" id="MobiDB-lite"/>
    </source>
</evidence>
<dbReference type="InterPro" id="IPR008506">
    <property type="entry name" value="SND2/TMEM208"/>
</dbReference>
<dbReference type="EMBL" id="CATQJA010002626">
    <property type="protein sequence ID" value="CAJ0574072.1"/>
    <property type="molecule type" value="Genomic_DNA"/>
</dbReference>
<dbReference type="GO" id="GO:0005773">
    <property type="term" value="C:vacuole"/>
    <property type="evidence" value="ECO:0007669"/>
    <property type="project" value="GOC"/>
</dbReference>
<evidence type="ECO:0000256" key="5">
    <source>
        <dbReference type="ARBA" id="ARBA00022824"/>
    </source>
</evidence>
<evidence type="ECO:0000256" key="1">
    <source>
        <dbReference type="ARBA" id="ARBA00004477"/>
    </source>
</evidence>
<comment type="caution">
    <text evidence="10">The sequence shown here is derived from an EMBL/GenBank/DDBJ whole genome shotgun (WGS) entry which is preliminary data.</text>
</comment>
<keyword evidence="11" id="KW-1185">Reference proteome</keyword>